<dbReference type="Proteomes" id="UP000465609">
    <property type="component" value="Chromosome"/>
</dbReference>
<evidence type="ECO:0000313" key="3">
    <source>
        <dbReference type="Proteomes" id="UP000465609"/>
    </source>
</evidence>
<keyword evidence="3" id="KW-1185">Reference proteome</keyword>
<feature type="chain" id="PRO_5046765234" evidence="1">
    <location>
        <begin position="29"/>
        <end position="80"/>
    </location>
</feature>
<feature type="signal peptide" evidence="1">
    <location>
        <begin position="1"/>
        <end position="28"/>
    </location>
</feature>
<keyword evidence="1" id="KW-0732">Signal</keyword>
<gene>
    <name evidence="2" type="ORF">MAUB_39610</name>
</gene>
<dbReference type="EMBL" id="AP022577">
    <property type="protein sequence ID" value="BBX86088.1"/>
    <property type="molecule type" value="Genomic_DNA"/>
</dbReference>
<organism evidence="2 3">
    <name type="scientific">Mycolicibacterium aubagnense</name>
    <dbReference type="NCBI Taxonomy" id="319707"/>
    <lineage>
        <taxon>Bacteria</taxon>
        <taxon>Bacillati</taxon>
        <taxon>Actinomycetota</taxon>
        <taxon>Actinomycetes</taxon>
        <taxon>Mycobacteriales</taxon>
        <taxon>Mycobacteriaceae</taxon>
        <taxon>Mycolicibacterium</taxon>
    </lineage>
</organism>
<evidence type="ECO:0000313" key="2">
    <source>
        <dbReference type="EMBL" id="BBX86088.1"/>
    </source>
</evidence>
<evidence type="ECO:0000256" key="1">
    <source>
        <dbReference type="SAM" id="SignalP"/>
    </source>
</evidence>
<proteinExistence type="predicted"/>
<protein>
    <submittedName>
        <fullName evidence="2">Uncharacterized protein</fullName>
    </submittedName>
</protein>
<reference evidence="2 3" key="1">
    <citation type="journal article" date="2019" name="Emerg. Microbes Infect.">
        <title>Comprehensive subspecies identification of 175 nontuberculous mycobacteria species based on 7547 genomic profiles.</title>
        <authorList>
            <person name="Matsumoto Y."/>
            <person name="Kinjo T."/>
            <person name="Motooka D."/>
            <person name="Nabeya D."/>
            <person name="Jung N."/>
            <person name="Uechi K."/>
            <person name="Horii T."/>
            <person name="Iida T."/>
            <person name="Fujita J."/>
            <person name="Nakamura S."/>
        </authorList>
    </citation>
    <scope>NUCLEOTIDE SEQUENCE [LARGE SCALE GENOMIC DNA]</scope>
    <source>
        <strain evidence="2 3">JCM 15296</strain>
    </source>
</reference>
<name>A0ABM7IHA5_9MYCO</name>
<sequence length="80" mass="8416">MKRKWVPRLAACAFGVLGVTATGGLAQAQPDPSLPIVPSIIDQLVTSTPALSVDPRDEGGTVSRWGGIGMICQNLNVRCR</sequence>
<accession>A0ABM7IHA5</accession>
<dbReference type="RefSeq" id="WP_138228507.1">
    <property type="nucleotide sequence ID" value="NZ_AP022577.1"/>
</dbReference>